<evidence type="ECO:0000256" key="1">
    <source>
        <dbReference type="PROSITE-ProRule" id="PRU00703"/>
    </source>
</evidence>
<evidence type="ECO:0000313" key="5">
    <source>
        <dbReference type="Proteomes" id="UP000182149"/>
    </source>
</evidence>
<dbReference type="PROSITE" id="PS51371">
    <property type="entry name" value="CBS"/>
    <property type="match status" value="1"/>
</dbReference>
<organism evidence="4 5">
    <name type="scientific">Enterococcus aquimarinus</name>
    <dbReference type="NCBI Taxonomy" id="328396"/>
    <lineage>
        <taxon>Bacteria</taxon>
        <taxon>Bacillati</taxon>
        <taxon>Bacillota</taxon>
        <taxon>Bacilli</taxon>
        <taxon>Lactobacillales</taxon>
        <taxon>Enterococcaceae</taxon>
        <taxon>Enterococcus</taxon>
    </lineage>
</organism>
<keyword evidence="5" id="KW-1185">Reference proteome</keyword>
<dbReference type="SUPFAM" id="SSF54631">
    <property type="entry name" value="CBS-domain pair"/>
    <property type="match status" value="1"/>
</dbReference>
<proteinExistence type="predicted"/>
<evidence type="ECO:0000313" key="4">
    <source>
        <dbReference type="EMBL" id="OJG12331.1"/>
    </source>
</evidence>
<dbReference type="EMBL" id="JAJJVO010000040">
    <property type="protein sequence ID" value="MCC9273090.1"/>
    <property type="molecule type" value="Genomic_DNA"/>
</dbReference>
<dbReference type="Gene3D" id="3.10.580.10">
    <property type="entry name" value="CBS-domain"/>
    <property type="match status" value="1"/>
</dbReference>
<accession>A0A1L8QXW6</accession>
<gene>
    <name evidence="3" type="ORF">K8V42_02240</name>
    <name evidence="4" type="ORF">RU93_GL000261</name>
</gene>
<name>A0A1L8QXW6_9ENTE</name>
<protein>
    <submittedName>
        <fullName evidence="3">CBS domain-containing protein</fullName>
    </submittedName>
</protein>
<dbReference type="CDD" id="cd02205">
    <property type="entry name" value="CBS_pair_SF"/>
    <property type="match status" value="1"/>
</dbReference>
<reference evidence="3" key="3">
    <citation type="submission" date="2021-11" db="EMBL/GenBank/DDBJ databases">
        <authorList>
            <person name="Gilroy R."/>
        </authorList>
    </citation>
    <scope>NUCLEOTIDE SEQUENCE</scope>
    <source>
        <strain evidence="3">150</strain>
    </source>
</reference>
<evidence type="ECO:0000259" key="2">
    <source>
        <dbReference type="PROSITE" id="PS51371"/>
    </source>
</evidence>
<dbReference type="Proteomes" id="UP000182149">
    <property type="component" value="Unassembled WGS sequence"/>
</dbReference>
<dbReference type="InterPro" id="IPR046342">
    <property type="entry name" value="CBS_dom_sf"/>
</dbReference>
<dbReference type="Proteomes" id="UP000813384">
    <property type="component" value="Unassembled WGS sequence"/>
</dbReference>
<dbReference type="STRING" id="328396.RU93_GL000261"/>
<dbReference type="EMBL" id="JXKD01000001">
    <property type="protein sequence ID" value="OJG12331.1"/>
    <property type="molecule type" value="Genomic_DNA"/>
</dbReference>
<feature type="domain" description="CBS" evidence="2">
    <location>
        <begin position="93"/>
        <end position="158"/>
    </location>
</feature>
<comment type="caution">
    <text evidence="4">The sequence shown here is derived from an EMBL/GenBank/DDBJ whole genome shotgun (WGS) entry which is preliminary data.</text>
</comment>
<sequence>MGEQANIFLTSFNRIEKWLREELGNPRNMGFSQMVRRLASRPDLLVKQYEDDLLQISQLRNAIVHEQISENFIIAEPNQWLVHRILTIETDLMQPEKVFPRFSKKVTGFEQTVPLNELLKIVARKRYSQFPLYDKGRFTGLITLRAIGYWLAKESLKGSVELEGKMAKDLILSDGKASNYEFVAQDCPLIVAQSMFKENGLLEAILITKDGRPNGQLVGIIRPRDILNI</sequence>
<dbReference type="InterPro" id="IPR000644">
    <property type="entry name" value="CBS_dom"/>
</dbReference>
<dbReference type="RefSeq" id="WP_071873809.1">
    <property type="nucleotide sequence ID" value="NZ_JBHSHF010000002.1"/>
</dbReference>
<dbReference type="AlphaFoldDB" id="A0A1L8QXW6"/>
<evidence type="ECO:0000313" key="3">
    <source>
        <dbReference type="EMBL" id="MCC9273090.1"/>
    </source>
</evidence>
<dbReference type="Pfam" id="PF00571">
    <property type="entry name" value="CBS"/>
    <property type="match status" value="2"/>
</dbReference>
<reference evidence="3" key="2">
    <citation type="journal article" date="2021" name="PeerJ">
        <title>Extensive microbial diversity within the chicken gut microbiome revealed by metagenomics and culture.</title>
        <authorList>
            <person name="Gilroy R."/>
            <person name="Ravi A."/>
            <person name="Getino M."/>
            <person name="Pursley I."/>
            <person name="Horton D.L."/>
            <person name="Alikhan N.F."/>
            <person name="Baker D."/>
            <person name="Gharbi K."/>
            <person name="Hall N."/>
            <person name="Watson M."/>
            <person name="Adriaenssens E.M."/>
            <person name="Foster-Nyarko E."/>
            <person name="Jarju S."/>
            <person name="Secka A."/>
            <person name="Antonio M."/>
            <person name="Oren A."/>
            <person name="Chaudhuri R.R."/>
            <person name="La Ragione R."/>
            <person name="Hildebrand F."/>
            <person name="Pallen M.J."/>
        </authorList>
    </citation>
    <scope>NUCLEOTIDE SEQUENCE</scope>
    <source>
        <strain evidence="3">150</strain>
    </source>
</reference>
<keyword evidence="1" id="KW-0129">CBS domain</keyword>
<dbReference type="OrthoDB" id="49104at2"/>
<reference evidence="4 5" key="1">
    <citation type="submission" date="2014-12" db="EMBL/GenBank/DDBJ databases">
        <title>Draft genome sequences of 29 type strains of Enterococci.</title>
        <authorList>
            <person name="Zhong Z."/>
            <person name="Sun Z."/>
            <person name="Liu W."/>
            <person name="Zhang W."/>
            <person name="Zhang H."/>
        </authorList>
    </citation>
    <scope>NUCLEOTIDE SEQUENCE [LARGE SCALE GENOMIC DNA]</scope>
    <source>
        <strain evidence="4 5">DSM 17690</strain>
    </source>
</reference>